<protein>
    <recommendedName>
        <fullName evidence="2">DUF1858 domain-containing protein</fullName>
    </recommendedName>
</protein>
<dbReference type="EMBL" id="UPXX01000013">
    <property type="protein sequence ID" value="VBB42278.1"/>
    <property type="molecule type" value="Genomic_DNA"/>
</dbReference>
<evidence type="ECO:0000313" key="1">
    <source>
        <dbReference type="EMBL" id="VBB42278.1"/>
    </source>
</evidence>
<proteinExistence type="predicted"/>
<reference evidence="1" key="1">
    <citation type="submission" date="2018-07" db="EMBL/GenBank/DDBJ databases">
        <authorList>
            <consortium name="Genoscope - CEA"/>
            <person name="William W."/>
        </authorList>
    </citation>
    <scope>NUCLEOTIDE SEQUENCE</scope>
    <source>
        <strain evidence="1">IK1</strain>
    </source>
</reference>
<gene>
    <name evidence="1" type="ORF">TRIP_B200418</name>
</gene>
<accession>A0A653A2V6</accession>
<evidence type="ECO:0008006" key="2">
    <source>
        <dbReference type="Google" id="ProtNLM"/>
    </source>
</evidence>
<sequence>MVNRMHDPIRSDMVVLDVISRHRETEAVFRRYDQKAGVCLCCEALFETIRGMAEKYRLDLDALLADLKAAAASEDSERNQ</sequence>
<name>A0A653A2V6_UNCDX</name>
<dbReference type="SUPFAM" id="SSF140683">
    <property type="entry name" value="SP0561-like"/>
    <property type="match status" value="1"/>
</dbReference>
<dbReference type="AlphaFoldDB" id="A0A653A2V6"/>
<dbReference type="InterPro" id="IPR038062">
    <property type="entry name" value="ScdA-like_N_sf"/>
</dbReference>
<dbReference type="Gene3D" id="1.10.3910.10">
    <property type="entry name" value="SP0561-like"/>
    <property type="match status" value="1"/>
</dbReference>
<organism evidence="1">
    <name type="scientific">Uncultured Desulfatiglans sp</name>
    <dbReference type="NCBI Taxonomy" id="1748965"/>
    <lineage>
        <taxon>Bacteria</taxon>
        <taxon>Pseudomonadati</taxon>
        <taxon>Thermodesulfobacteriota</taxon>
        <taxon>Desulfobacteria</taxon>
        <taxon>Desulfatiglandales</taxon>
        <taxon>Desulfatiglandaceae</taxon>
        <taxon>Desulfatiglans</taxon>
        <taxon>environmental samples</taxon>
    </lineage>
</organism>